<sequence length="172" mass="19021">MEVDRGGPAAPARLWPPAEPVICIPAGQDPRLRPIRSRGGNGRSERSADQKRAQHPRQLPCRSARHRSRHAGQAPGGDGSRPRSGSRVFVQNWIGKKYNRSKMEAPDGQVDLEDFIEEREEVEGQEGDTTGNSQDGLDGKSVRGETAREMIDESNRGIVRESVVMKKEKCVN</sequence>
<dbReference type="Proteomes" id="UP001066276">
    <property type="component" value="Chromosome 8"/>
</dbReference>
<name>A0AAV7NQ71_PLEWA</name>
<evidence type="ECO:0000256" key="1">
    <source>
        <dbReference type="SAM" id="MobiDB-lite"/>
    </source>
</evidence>
<feature type="compositionally biased region" description="Basic and acidic residues" evidence="1">
    <location>
        <begin position="43"/>
        <end position="52"/>
    </location>
</feature>
<gene>
    <name evidence="2" type="ORF">NDU88_006246</name>
</gene>
<comment type="caution">
    <text evidence="2">The sequence shown here is derived from an EMBL/GenBank/DDBJ whole genome shotgun (WGS) entry which is preliminary data.</text>
</comment>
<evidence type="ECO:0000313" key="2">
    <source>
        <dbReference type="EMBL" id="KAJ1118051.1"/>
    </source>
</evidence>
<feature type="region of interest" description="Disordered" evidence="1">
    <location>
        <begin position="116"/>
        <end position="159"/>
    </location>
</feature>
<feature type="compositionally biased region" description="Acidic residues" evidence="1">
    <location>
        <begin position="116"/>
        <end position="126"/>
    </location>
</feature>
<reference evidence="2" key="1">
    <citation type="journal article" date="2022" name="bioRxiv">
        <title>Sequencing and chromosome-scale assembly of the giantPleurodeles waltlgenome.</title>
        <authorList>
            <person name="Brown T."/>
            <person name="Elewa A."/>
            <person name="Iarovenko S."/>
            <person name="Subramanian E."/>
            <person name="Araus A.J."/>
            <person name="Petzold A."/>
            <person name="Susuki M."/>
            <person name="Suzuki K.-i.T."/>
            <person name="Hayashi T."/>
            <person name="Toyoda A."/>
            <person name="Oliveira C."/>
            <person name="Osipova E."/>
            <person name="Leigh N.D."/>
            <person name="Simon A."/>
            <person name="Yun M.H."/>
        </authorList>
    </citation>
    <scope>NUCLEOTIDE SEQUENCE</scope>
    <source>
        <strain evidence="2">20211129_DDA</strain>
        <tissue evidence="2">Liver</tissue>
    </source>
</reference>
<feature type="compositionally biased region" description="Basic and acidic residues" evidence="1">
    <location>
        <begin position="137"/>
        <end position="159"/>
    </location>
</feature>
<dbReference type="AlphaFoldDB" id="A0AAV7NQ71"/>
<organism evidence="2 3">
    <name type="scientific">Pleurodeles waltl</name>
    <name type="common">Iberian ribbed newt</name>
    <dbReference type="NCBI Taxonomy" id="8319"/>
    <lineage>
        <taxon>Eukaryota</taxon>
        <taxon>Metazoa</taxon>
        <taxon>Chordata</taxon>
        <taxon>Craniata</taxon>
        <taxon>Vertebrata</taxon>
        <taxon>Euteleostomi</taxon>
        <taxon>Amphibia</taxon>
        <taxon>Batrachia</taxon>
        <taxon>Caudata</taxon>
        <taxon>Salamandroidea</taxon>
        <taxon>Salamandridae</taxon>
        <taxon>Pleurodelinae</taxon>
        <taxon>Pleurodeles</taxon>
    </lineage>
</organism>
<evidence type="ECO:0000313" key="3">
    <source>
        <dbReference type="Proteomes" id="UP001066276"/>
    </source>
</evidence>
<proteinExistence type="predicted"/>
<protein>
    <submittedName>
        <fullName evidence="2">Uncharacterized protein</fullName>
    </submittedName>
</protein>
<dbReference type="EMBL" id="JANPWB010000012">
    <property type="protein sequence ID" value="KAJ1118051.1"/>
    <property type="molecule type" value="Genomic_DNA"/>
</dbReference>
<accession>A0AAV7NQ71</accession>
<feature type="region of interest" description="Disordered" evidence="1">
    <location>
        <begin position="1"/>
        <end position="88"/>
    </location>
</feature>
<keyword evidence="3" id="KW-1185">Reference proteome</keyword>